<keyword evidence="1" id="KW-0812">Transmembrane</keyword>
<feature type="transmembrane region" description="Helical" evidence="1">
    <location>
        <begin position="216"/>
        <end position="239"/>
    </location>
</feature>
<keyword evidence="1" id="KW-1133">Transmembrane helix</keyword>
<reference evidence="2 3" key="1">
    <citation type="submission" date="2022-05" db="EMBL/GenBank/DDBJ databases">
        <authorList>
            <consortium name="Genoscope - CEA"/>
            <person name="William W."/>
        </authorList>
    </citation>
    <scope>NUCLEOTIDE SEQUENCE [LARGE SCALE GENOMIC DNA]</scope>
</reference>
<proteinExistence type="predicted"/>
<sequence>MHKAIIFCPLTCLRRYIIKKQFRESHKLQDCFQFEEEVKPGWIQYNPNEITVISCNDSLRPLVQCDDILDLNKQMVTVKNESDLLKFKSMLNKPVLMCVTRRQNCPNIAQTDGSSSVTENLSLNLLERELRSMNGFDIDFAVIFPPGVLRELLAKILRNVSEKITARGKYCFMIDIKQMMKELTPPEVQDPDSLEYVSWHNTAFWLTNHCKPNHSLMYVNGLLFWTVLFPFSFFVALPYRAVRKMLCKDSHVDIKTALTFVAECKDTVAVFVWFAERPPPGSYKKHANHFSLRAAKVSDLKPFFQDCNIVSFDFGE</sequence>
<name>A0ABN8M337_9CNID</name>
<keyword evidence="1" id="KW-0472">Membrane</keyword>
<protein>
    <submittedName>
        <fullName evidence="2">Uncharacterized protein</fullName>
    </submittedName>
</protein>
<evidence type="ECO:0000256" key="1">
    <source>
        <dbReference type="SAM" id="Phobius"/>
    </source>
</evidence>
<organism evidence="2 3">
    <name type="scientific">Porites evermanni</name>
    <dbReference type="NCBI Taxonomy" id="104178"/>
    <lineage>
        <taxon>Eukaryota</taxon>
        <taxon>Metazoa</taxon>
        <taxon>Cnidaria</taxon>
        <taxon>Anthozoa</taxon>
        <taxon>Hexacorallia</taxon>
        <taxon>Scleractinia</taxon>
        <taxon>Fungiina</taxon>
        <taxon>Poritidae</taxon>
        <taxon>Porites</taxon>
    </lineage>
</organism>
<evidence type="ECO:0000313" key="3">
    <source>
        <dbReference type="Proteomes" id="UP001159427"/>
    </source>
</evidence>
<dbReference type="EMBL" id="CALNXI010000222">
    <property type="protein sequence ID" value="CAH3022500.1"/>
    <property type="molecule type" value="Genomic_DNA"/>
</dbReference>
<keyword evidence="3" id="KW-1185">Reference proteome</keyword>
<dbReference type="Proteomes" id="UP001159427">
    <property type="component" value="Unassembled WGS sequence"/>
</dbReference>
<accession>A0ABN8M337</accession>
<gene>
    <name evidence="2" type="ORF">PEVE_00015761</name>
</gene>
<evidence type="ECO:0000313" key="2">
    <source>
        <dbReference type="EMBL" id="CAH3022500.1"/>
    </source>
</evidence>
<comment type="caution">
    <text evidence="2">The sequence shown here is derived from an EMBL/GenBank/DDBJ whole genome shotgun (WGS) entry which is preliminary data.</text>
</comment>